<dbReference type="GO" id="GO:0016020">
    <property type="term" value="C:membrane"/>
    <property type="evidence" value="ECO:0007669"/>
    <property type="project" value="TreeGrafter"/>
</dbReference>
<evidence type="ECO:0000256" key="5">
    <source>
        <dbReference type="ARBA" id="ARBA00015611"/>
    </source>
</evidence>
<protein>
    <recommendedName>
        <fullName evidence="5">Aminopeptidase N</fullName>
        <ecNumber evidence="4">3.4.11.2</ecNumber>
    </recommendedName>
    <alternativeName>
        <fullName evidence="12">Alanine aminopeptidase</fullName>
    </alternativeName>
    <alternativeName>
        <fullName evidence="13">Lysyl aminopeptidase</fullName>
    </alternativeName>
</protein>
<dbReference type="InterPro" id="IPR045357">
    <property type="entry name" value="Aminopeptidase_N-like_N"/>
</dbReference>
<evidence type="ECO:0000256" key="10">
    <source>
        <dbReference type="ARBA" id="ARBA00022833"/>
    </source>
</evidence>
<evidence type="ECO:0000256" key="1">
    <source>
        <dbReference type="ARBA" id="ARBA00000098"/>
    </source>
</evidence>
<reference evidence="17" key="1">
    <citation type="submission" date="2021-01" db="EMBL/GenBank/DDBJ databases">
        <title>Whole genome shotgun sequence of Actinocatenispora rupis NBRC 107355.</title>
        <authorList>
            <person name="Komaki H."/>
            <person name="Tamura T."/>
        </authorList>
    </citation>
    <scope>NUCLEOTIDE SEQUENCE</scope>
    <source>
        <strain evidence="17">NBRC 107355</strain>
    </source>
</reference>
<keyword evidence="8" id="KW-0479">Metal-binding</keyword>
<dbReference type="SUPFAM" id="SSF55486">
    <property type="entry name" value="Metalloproteases ('zincins'), catalytic domain"/>
    <property type="match status" value="1"/>
</dbReference>
<evidence type="ECO:0000256" key="9">
    <source>
        <dbReference type="ARBA" id="ARBA00022801"/>
    </source>
</evidence>
<dbReference type="PANTHER" id="PTHR11533">
    <property type="entry name" value="PROTEASE M1 ZINC METALLOPROTEASE"/>
    <property type="match status" value="1"/>
</dbReference>
<evidence type="ECO:0000256" key="3">
    <source>
        <dbReference type="ARBA" id="ARBA00010136"/>
    </source>
</evidence>
<dbReference type="InterPro" id="IPR024571">
    <property type="entry name" value="ERAP1-like_C_dom"/>
</dbReference>
<dbReference type="AlphaFoldDB" id="A0A8J3ND95"/>
<dbReference type="InterPro" id="IPR012778">
    <property type="entry name" value="Pept_M1_aminopeptidase"/>
</dbReference>
<evidence type="ECO:0000259" key="14">
    <source>
        <dbReference type="Pfam" id="PF01433"/>
    </source>
</evidence>
<evidence type="ECO:0000256" key="2">
    <source>
        <dbReference type="ARBA" id="ARBA00001947"/>
    </source>
</evidence>
<dbReference type="Pfam" id="PF11838">
    <property type="entry name" value="ERAP1_C"/>
    <property type="match status" value="1"/>
</dbReference>
<dbReference type="PANTHER" id="PTHR11533:SF174">
    <property type="entry name" value="PUROMYCIN-SENSITIVE AMINOPEPTIDASE-RELATED"/>
    <property type="match status" value="1"/>
</dbReference>
<proteinExistence type="inferred from homology"/>
<dbReference type="GO" id="GO:0006508">
    <property type="term" value="P:proteolysis"/>
    <property type="evidence" value="ECO:0007669"/>
    <property type="project" value="UniProtKB-KW"/>
</dbReference>
<keyword evidence="6 17" id="KW-0031">Aminopeptidase</keyword>
<dbReference type="Pfam" id="PF17900">
    <property type="entry name" value="Peptidase_M1_N"/>
    <property type="match status" value="1"/>
</dbReference>
<evidence type="ECO:0000256" key="13">
    <source>
        <dbReference type="ARBA" id="ARBA00031533"/>
    </source>
</evidence>
<dbReference type="EMBL" id="BOMB01000033">
    <property type="protein sequence ID" value="GID14841.1"/>
    <property type="molecule type" value="Genomic_DNA"/>
</dbReference>
<dbReference type="RefSeq" id="WP_203662800.1">
    <property type="nucleotide sequence ID" value="NZ_BAAAZM010000004.1"/>
</dbReference>
<dbReference type="GO" id="GO:0005737">
    <property type="term" value="C:cytoplasm"/>
    <property type="evidence" value="ECO:0007669"/>
    <property type="project" value="TreeGrafter"/>
</dbReference>
<dbReference type="InterPro" id="IPR014782">
    <property type="entry name" value="Peptidase_M1_dom"/>
</dbReference>
<feature type="domain" description="Aminopeptidase N-like N-terminal" evidence="16">
    <location>
        <begin position="115"/>
        <end position="186"/>
    </location>
</feature>
<evidence type="ECO:0000256" key="12">
    <source>
        <dbReference type="ARBA" id="ARBA00029811"/>
    </source>
</evidence>
<keyword evidence="7" id="KW-0645">Protease</keyword>
<dbReference type="InterPro" id="IPR050344">
    <property type="entry name" value="Peptidase_M1_aminopeptidases"/>
</dbReference>
<sequence length="846" mass="91789">MTSLTHAEARERARLLTVHSYAVELDLSAARESGGTFGSVSRIRFRCTDPGAATFAELRGRVLSATLNGRELPTALSGNRLPLPDLAADNELVVRAACDWSHTGEGLHRFVDPADGETYVYAMTFLDHAQRVFACFDQPDLKAPLTLTVTVPDDWTVVANERGERVSGAAGRGVWEFATTRPLAPYFMTVCAGPYHSVYRSHRDLRGPESIRGDVRYGLHCRRSLAEHLDADADELFDLSASCLDAYHQLFGVRYPFGDTYDQVFVPEFNMGAMENPGCVTFRDELVFRGAVTEAEREERASIVAHEMAHMWFGDLVTMRWWDDLWLNESFATYLSLRVLPTATRYRSAPATFAAGAKLNGYQADQSSWTHPVAPAEVPDAAGALVNFDAISYPKGASVLRQLAAWLGDEAFVTGLRRHFERHAYGNADLADLVDSLAAASGQDVAGWAELWLRTAGVDRLVPETEVTDGRYTTVHVRQSGVDGAPERPHRIGIGLYRDGRRYHRTELTVHGGRTEVPQLAGLPAADLLLLNDGDLTFATVRLPDGAADRLDTLLPAVTDPLTRALLWGTAWDSVRAGELAPTAFVRLVAGAVASEPQVPVVASMLDKARTRVADRYVDPADRPAALAALAAACEDLLVSAPLAGGRRLAAFRGLVDSCVDTDRLAGWLAGDTLPDGVRVDPELRWRLLTRLVVLGAAGTAEIDAEAARDATAQGAVYALRCRAARPDPDAKAAAWTALLTDTDLPNRHSEALARGFWQPEQADLTAPYVARFFAEIVPAAAPRTTEMGWRLVADSFPRYAVAPDTVAATEALLAGDLTAGVRRGLTEHRDELVVAVRARAAAPVA</sequence>
<feature type="domain" description="ERAP1-like C-terminal" evidence="15">
    <location>
        <begin position="529"/>
        <end position="832"/>
    </location>
</feature>
<evidence type="ECO:0000256" key="6">
    <source>
        <dbReference type="ARBA" id="ARBA00022438"/>
    </source>
</evidence>
<dbReference type="PRINTS" id="PR00756">
    <property type="entry name" value="ALADIPTASE"/>
</dbReference>
<dbReference type="GO" id="GO:0043171">
    <property type="term" value="P:peptide catabolic process"/>
    <property type="evidence" value="ECO:0007669"/>
    <property type="project" value="TreeGrafter"/>
</dbReference>
<evidence type="ECO:0000313" key="18">
    <source>
        <dbReference type="Proteomes" id="UP000612808"/>
    </source>
</evidence>
<accession>A0A8J3ND95</accession>
<dbReference type="GO" id="GO:0016285">
    <property type="term" value="F:alanyl aminopeptidase activity"/>
    <property type="evidence" value="ECO:0007669"/>
    <property type="project" value="UniProtKB-EC"/>
</dbReference>
<feature type="domain" description="Peptidase M1 membrane alanine aminopeptidase" evidence="14">
    <location>
        <begin position="238"/>
        <end position="452"/>
    </location>
</feature>
<organism evidence="17 18">
    <name type="scientific">Actinocatenispora rupis</name>
    <dbReference type="NCBI Taxonomy" id="519421"/>
    <lineage>
        <taxon>Bacteria</taxon>
        <taxon>Bacillati</taxon>
        <taxon>Actinomycetota</taxon>
        <taxon>Actinomycetes</taxon>
        <taxon>Micromonosporales</taxon>
        <taxon>Micromonosporaceae</taxon>
        <taxon>Actinocatenispora</taxon>
    </lineage>
</organism>
<dbReference type="InterPro" id="IPR001930">
    <property type="entry name" value="Peptidase_M1"/>
</dbReference>
<dbReference type="GO" id="GO:0008270">
    <property type="term" value="F:zinc ion binding"/>
    <property type="evidence" value="ECO:0007669"/>
    <property type="project" value="InterPro"/>
</dbReference>
<gene>
    <name evidence="17" type="ORF">Aru02nite_57300</name>
</gene>
<dbReference type="Pfam" id="PF01433">
    <property type="entry name" value="Peptidase_M1"/>
    <property type="match status" value="1"/>
</dbReference>
<keyword evidence="10" id="KW-0862">Zinc</keyword>
<dbReference type="InterPro" id="IPR027268">
    <property type="entry name" value="Peptidase_M4/M1_CTD_sf"/>
</dbReference>
<evidence type="ECO:0000259" key="16">
    <source>
        <dbReference type="Pfam" id="PF17900"/>
    </source>
</evidence>
<comment type="caution">
    <text evidence="17">The sequence shown here is derived from an EMBL/GenBank/DDBJ whole genome shotgun (WGS) entry which is preliminary data.</text>
</comment>
<evidence type="ECO:0000256" key="4">
    <source>
        <dbReference type="ARBA" id="ARBA00012564"/>
    </source>
</evidence>
<name>A0A8J3ND95_9ACTN</name>
<evidence type="ECO:0000256" key="11">
    <source>
        <dbReference type="ARBA" id="ARBA00023049"/>
    </source>
</evidence>
<dbReference type="NCBIfam" id="TIGR02412">
    <property type="entry name" value="pepN_strep_liv"/>
    <property type="match status" value="1"/>
</dbReference>
<dbReference type="SUPFAM" id="SSF63737">
    <property type="entry name" value="Leukotriene A4 hydrolase N-terminal domain"/>
    <property type="match status" value="1"/>
</dbReference>
<dbReference type="GO" id="GO:0070006">
    <property type="term" value="F:metalloaminopeptidase activity"/>
    <property type="evidence" value="ECO:0007669"/>
    <property type="project" value="TreeGrafter"/>
</dbReference>
<keyword evidence="9" id="KW-0378">Hydrolase</keyword>
<keyword evidence="18" id="KW-1185">Reference proteome</keyword>
<evidence type="ECO:0000313" key="17">
    <source>
        <dbReference type="EMBL" id="GID14841.1"/>
    </source>
</evidence>
<keyword evidence="11" id="KW-0482">Metalloprotease</keyword>
<dbReference type="Gene3D" id="1.10.390.10">
    <property type="entry name" value="Neutral Protease Domain 2"/>
    <property type="match status" value="1"/>
</dbReference>
<comment type="catalytic activity">
    <reaction evidence="1">
        <text>Release of an N-terminal amino acid, Xaa-|-Yaa- from a peptide, amide or arylamide. Xaa is preferably Ala, but may be most amino acids including Pro (slow action). When a terminal hydrophobic residue is followed by a prolyl residue, the two may be released as an intact Xaa-Pro dipeptide.</text>
        <dbReference type="EC" id="3.4.11.2"/>
    </reaction>
</comment>
<evidence type="ECO:0000259" key="15">
    <source>
        <dbReference type="Pfam" id="PF11838"/>
    </source>
</evidence>
<evidence type="ECO:0000256" key="8">
    <source>
        <dbReference type="ARBA" id="ARBA00022723"/>
    </source>
</evidence>
<dbReference type="EC" id="3.4.11.2" evidence="4"/>
<comment type="cofactor">
    <cofactor evidence="2">
        <name>Zn(2+)</name>
        <dbReference type="ChEBI" id="CHEBI:29105"/>
    </cofactor>
</comment>
<evidence type="ECO:0000256" key="7">
    <source>
        <dbReference type="ARBA" id="ARBA00022670"/>
    </source>
</evidence>
<dbReference type="Gene3D" id="2.60.40.1730">
    <property type="entry name" value="tricorn interacting facor f3 domain"/>
    <property type="match status" value="1"/>
</dbReference>
<dbReference type="InterPro" id="IPR042097">
    <property type="entry name" value="Aminopeptidase_N-like_N_sf"/>
</dbReference>
<comment type="similarity">
    <text evidence="3">Belongs to the peptidase M1 family.</text>
</comment>
<dbReference type="GO" id="GO:0042277">
    <property type="term" value="F:peptide binding"/>
    <property type="evidence" value="ECO:0007669"/>
    <property type="project" value="TreeGrafter"/>
</dbReference>
<dbReference type="GO" id="GO:0005615">
    <property type="term" value="C:extracellular space"/>
    <property type="evidence" value="ECO:0007669"/>
    <property type="project" value="TreeGrafter"/>
</dbReference>
<dbReference type="Proteomes" id="UP000612808">
    <property type="component" value="Unassembled WGS sequence"/>
</dbReference>
<dbReference type="CDD" id="cd09602">
    <property type="entry name" value="M1_APN"/>
    <property type="match status" value="1"/>
</dbReference>